<dbReference type="AlphaFoldDB" id="H8GGY0"/>
<name>H8GGY0_METAL</name>
<dbReference type="PROSITE" id="PS51257">
    <property type="entry name" value="PROKAR_LIPOPROTEIN"/>
    <property type="match status" value="1"/>
</dbReference>
<protein>
    <recommendedName>
        <fullName evidence="3">Lipoprotein</fullName>
    </recommendedName>
</protein>
<dbReference type="EMBL" id="CM001475">
    <property type="protein sequence ID" value="EIC31255.1"/>
    <property type="molecule type" value="Genomic_DNA"/>
</dbReference>
<gene>
    <name evidence="1" type="ORF">Metal_3608</name>
</gene>
<organism evidence="1 2">
    <name type="scientific">Methylomicrobium album BG8</name>
    <dbReference type="NCBI Taxonomy" id="686340"/>
    <lineage>
        <taxon>Bacteria</taxon>
        <taxon>Pseudomonadati</taxon>
        <taxon>Pseudomonadota</taxon>
        <taxon>Gammaproteobacteria</taxon>
        <taxon>Methylococcales</taxon>
        <taxon>Methylococcaceae</taxon>
        <taxon>Methylomicrobium</taxon>
    </lineage>
</organism>
<dbReference type="Proteomes" id="UP000005090">
    <property type="component" value="Chromosome"/>
</dbReference>
<dbReference type="RefSeq" id="WP_005374498.1">
    <property type="nucleotide sequence ID" value="NZ_CM001475.1"/>
</dbReference>
<keyword evidence="2" id="KW-1185">Reference proteome</keyword>
<dbReference type="HOGENOM" id="CLU_2633993_0_0_6"/>
<evidence type="ECO:0000313" key="2">
    <source>
        <dbReference type="Proteomes" id="UP000005090"/>
    </source>
</evidence>
<reference evidence="1 2" key="1">
    <citation type="journal article" date="2013" name="Genome Announc.">
        <title>Genome Sequence of the Obligate Gammaproteobacterial Methanotroph Methylomicrobium album Strain BG8.</title>
        <authorList>
            <person name="Kits K.D."/>
            <person name="Kalyuzhnaya M.G."/>
            <person name="Klotz M.G."/>
            <person name="Jetten M.S."/>
            <person name="Op den Camp H.J."/>
            <person name="Vuilleumier S."/>
            <person name="Bringel F."/>
            <person name="Dispirito A.A."/>
            <person name="Murrell J.C."/>
            <person name="Bruce D."/>
            <person name="Cheng J.F."/>
            <person name="Copeland A."/>
            <person name="Goodwin L."/>
            <person name="Hauser L."/>
            <person name="Lajus A."/>
            <person name="Land M.L."/>
            <person name="Lapidus A."/>
            <person name="Lucas S."/>
            <person name="Medigue C."/>
            <person name="Pitluck S."/>
            <person name="Woyke T."/>
            <person name="Zeytun A."/>
            <person name="Stein L.Y."/>
        </authorList>
    </citation>
    <scope>NUCLEOTIDE SEQUENCE [LARGE SCALE GENOMIC DNA]</scope>
    <source>
        <strain evidence="1 2">BG8</strain>
    </source>
</reference>
<accession>H8GGY0</accession>
<evidence type="ECO:0008006" key="3">
    <source>
        <dbReference type="Google" id="ProtNLM"/>
    </source>
</evidence>
<proteinExistence type="predicted"/>
<dbReference type="STRING" id="686340.Metal_3608"/>
<evidence type="ECO:0000313" key="1">
    <source>
        <dbReference type="EMBL" id="EIC31255.1"/>
    </source>
</evidence>
<sequence length="77" mass="9277">MKKLISFVPFALLTGCSQDWFNRMSRKVVEYRGGNTEKTRIVRNDKATSTDKGYYYFWEEHRHYVQTPLDNTFVEEF</sequence>